<dbReference type="InterPro" id="IPR003779">
    <property type="entry name" value="CMD-like"/>
</dbReference>
<dbReference type="PANTHER" id="PTHR35446">
    <property type="entry name" value="SI:CH211-175M2.5"/>
    <property type="match status" value="1"/>
</dbReference>
<dbReference type="Pfam" id="PF02627">
    <property type="entry name" value="CMD"/>
    <property type="match status" value="1"/>
</dbReference>
<protein>
    <submittedName>
        <fullName evidence="2">Alkylhydroperoxidase AhpD core</fullName>
    </submittedName>
</protein>
<dbReference type="RefSeq" id="WP_011469244.1">
    <property type="nucleotide sequence ID" value="NC_007912.1"/>
</dbReference>
<gene>
    <name evidence="2" type="ordered locus">Sde_2768</name>
</gene>
<organism evidence="2 3">
    <name type="scientific">Saccharophagus degradans (strain 2-40 / ATCC 43961 / DSM 17024)</name>
    <dbReference type="NCBI Taxonomy" id="203122"/>
    <lineage>
        <taxon>Bacteria</taxon>
        <taxon>Pseudomonadati</taxon>
        <taxon>Pseudomonadota</taxon>
        <taxon>Gammaproteobacteria</taxon>
        <taxon>Cellvibrionales</taxon>
        <taxon>Cellvibrionaceae</taxon>
        <taxon>Saccharophagus</taxon>
    </lineage>
</organism>
<dbReference type="EMBL" id="CP000282">
    <property type="protein sequence ID" value="ABD82028.1"/>
    <property type="molecule type" value="Genomic_DNA"/>
</dbReference>
<keyword evidence="2" id="KW-0560">Oxidoreductase</keyword>
<dbReference type="STRING" id="203122.Sde_2768"/>
<dbReference type="HOGENOM" id="CLU_082760_5_0_6"/>
<name>Q21H01_SACD2</name>
<accession>Q21H01</accession>
<evidence type="ECO:0000313" key="2">
    <source>
        <dbReference type="EMBL" id="ABD82028.1"/>
    </source>
</evidence>
<dbReference type="GeneID" id="98614424"/>
<dbReference type="InterPro" id="IPR004675">
    <property type="entry name" value="AhpD_core"/>
</dbReference>
<dbReference type="KEGG" id="sde:Sde_2768"/>
<dbReference type="Proteomes" id="UP000001947">
    <property type="component" value="Chromosome"/>
</dbReference>
<dbReference type="AlphaFoldDB" id="Q21H01"/>
<reference evidence="2 3" key="1">
    <citation type="journal article" date="2008" name="PLoS Genet.">
        <title>Complete genome sequence of the complex carbohydrate-degrading marine bacterium, Saccharophagus degradans strain 2-40 T.</title>
        <authorList>
            <person name="Weiner R.M."/>
            <person name="Taylor L.E.II."/>
            <person name="Henrissat B."/>
            <person name="Hauser L."/>
            <person name="Land M."/>
            <person name="Coutinho P.M."/>
            <person name="Rancurel C."/>
            <person name="Saunders E.H."/>
            <person name="Longmire A.G."/>
            <person name="Zhang H."/>
            <person name="Bayer E.A."/>
            <person name="Gilbert H.J."/>
            <person name="Larimer F."/>
            <person name="Zhulin I.B."/>
            <person name="Ekborg N.A."/>
            <person name="Lamed R."/>
            <person name="Richardson P.M."/>
            <person name="Borovok I."/>
            <person name="Hutcheson S."/>
        </authorList>
    </citation>
    <scope>NUCLEOTIDE SEQUENCE [LARGE SCALE GENOMIC DNA]</scope>
    <source>
        <strain evidence="3">2-40 / ATCC 43961 / DSM 17024</strain>
    </source>
</reference>
<dbReference type="SUPFAM" id="SSF69118">
    <property type="entry name" value="AhpD-like"/>
    <property type="match status" value="1"/>
</dbReference>
<evidence type="ECO:0000259" key="1">
    <source>
        <dbReference type="Pfam" id="PF02627"/>
    </source>
</evidence>
<keyword evidence="2" id="KW-0575">Peroxidase</keyword>
<dbReference type="GO" id="GO:0051920">
    <property type="term" value="F:peroxiredoxin activity"/>
    <property type="evidence" value="ECO:0007669"/>
    <property type="project" value="InterPro"/>
</dbReference>
<sequence length="183" mass="19514">MARIPTLPVGEAEGKTKSLYETVQRQLGIVPNIFLTFGQAPAVLEAYLGQVSALAGGALSSDLREQIAVATAALNACDYCASAHTLLGKKAGVSEAELAANLALRSDHPHTQAVLTFVKAIVTKRGHIADSDLLAIRAANYSEEEIVEIIAHVGLNMFTNYFNHIAQTDIDFPLVETQKSKVA</sequence>
<dbReference type="Gene3D" id="1.20.1290.10">
    <property type="entry name" value="AhpD-like"/>
    <property type="match status" value="1"/>
</dbReference>
<dbReference type="eggNOG" id="COG2128">
    <property type="taxonomic scope" value="Bacteria"/>
</dbReference>
<dbReference type="NCBIfam" id="TIGR00778">
    <property type="entry name" value="ahpD_dom"/>
    <property type="match status" value="1"/>
</dbReference>
<feature type="domain" description="Carboxymuconolactone decarboxylase-like" evidence="1">
    <location>
        <begin position="44"/>
        <end position="110"/>
    </location>
</feature>
<dbReference type="InterPro" id="IPR029032">
    <property type="entry name" value="AhpD-like"/>
</dbReference>
<keyword evidence="3" id="KW-1185">Reference proteome</keyword>
<dbReference type="PANTHER" id="PTHR35446:SF3">
    <property type="entry name" value="CMD DOMAIN-CONTAINING PROTEIN"/>
    <property type="match status" value="1"/>
</dbReference>
<dbReference type="OrthoDB" id="9808310at2"/>
<evidence type="ECO:0000313" key="3">
    <source>
        <dbReference type="Proteomes" id="UP000001947"/>
    </source>
</evidence>
<proteinExistence type="predicted"/>